<protein>
    <submittedName>
        <fullName evidence="2">Uncharacterized protein</fullName>
    </submittedName>
</protein>
<keyword evidence="1" id="KW-0472">Membrane</keyword>
<name>A0A239CTN7_9BACT</name>
<dbReference type="EMBL" id="FZOC01000009">
    <property type="protein sequence ID" value="SNS23128.1"/>
    <property type="molecule type" value="Genomic_DNA"/>
</dbReference>
<evidence type="ECO:0000313" key="3">
    <source>
        <dbReference type="Proteomes" id="UP000198324"/>
    </source>
</evidence>
<keyword evidence="1" id="KW-1133">Transmembrane helix</keyword>
<dbReference type="AlphaFoldDB" id="A0A239CTN7"/>
<proteinExistence type="predicted"/>
<keyword evidence="3" id="KW-1185">Reference proteome</keyword>
<accession>A0A239CTN7</accession>
<gene>
    <name evidence="2" type="ORF">SAMN04488503_3264</name>
</gene>
<sequence>MWQEILVYLTIALGVCLTLWRFQTTLGRRTLVHEDGCVGKNSCGRSGMAGLADRKHPNGFGVPRREDQAC</sequence>
<feature type="transmembrane region" description="Helical" evidence="1">
    <location>
        <begin position="6"/>
        <end position="22"/>
    </location>
</feature>
<dbReference type="Proteomes" id="UP000198324">
    <property type="component" value="Unassembled WGS sequence"/>
</dbReference>
<keyword evidence="1" id="KW-0812">Transmembrane</keyword>
<reference evidence="2 3" key="1">
    <citation type="submission" date="2017-06" db="EMBL/GenBank/DDBJ databases">
        <authorList>
            <person name="Kim H.J."/>
            <person name="Triplett B.A."/>
        </authorList>
    </citation>
    <scope>NUCLEOTIDE SEQUENCE [LARGE SCALE GENOMIC DNA]</scope>
    <source>
        <strain evidence="2 3">DSM 13116</strain>
    </source>
</reference>
<evidence type="ECO:0000256" key="1">
    <source>
        <dbReference type="SAM" id="Phobius"/>
    </source>
</evidence>
<organism evidence="2 3">
    <name type="scientific">Humidesulfovibrio mexicanus</name>
    <dbReference type="NCBI Taxonomy" id="147047"/>
    <lineage>
        <taxon>Bacteria</taxon>
        <taxon>Pseudomonadati</taxon>
        <taxon>Thermodesulfobacteriota</taxon>
        <taxon>Desulfovibrionia</taxon>
        <taxon>Desulfovibrionales</taxon>
        <taxon>Desulfovibrionaceae</taxon>
        <taxon>Humidesulfovibrio</taxon>
    </lineage>
</organism>
<evidence type="ECO:0000313" key="2">
    <source>
        <dbReference type="EMBL" id="SNS23128.1"/>
    </source>
</evidence>